<evidence type="ECO:0000256" key="1">
    <source>
        <dbReference type="ARBA" id="ARBA00012425"/>
    </source>
</evidence>
<dbReference type="InterPro" id="IPR000719">
    <property type="entry name" value="Prot_kinase_dom"/>
</dbReference>
<reference evidence="8 9" key="1">
    <citation type="journal article" date="2023" name="bioRxiv">
        <title>High-quality genome assemblies of four members of thePodospora anserinaspecies complex.</title>
        <authorList>
            <person name="Ament-Velasquez S.L."/>
            <person name="Vogan A.A."/>
            <person name="Wallerman O."/>
            <person name="Hartmann F."/>
            <person name="Gautier V."/>
            <person name="Silar P."/>
            <person name="Giraud T."/>
            <person name="Johannesson H."/>
        </authorList>
    </citation>
    <scope>NUCLEOTIDE SEQUENCE [LARGE SCALE GENOMIC DNA]</scope>
    <source>
        <strain evidence="8 9">CBS 112042</strain>
    </source>
</reference>
<dbReference type="Gene3D" id="3.30.200.20">
    <property type="entry name" value="Phosphorylase Kinase, domain 1"/>
    <property type="match status" value="1"/>
</dbReference>
<protein>
    <recommendedName>
        <fullName evidence="1">cyclin-dependent kinase</fullName>
        <ecNumber evidence="1">2.7.11.22</ecNumber>
    </recommendedName>
</protein>
<dbReference type="InterPro" id="IPR011009">
    <property type="entry name" value="Kinase-like_dom_sf"/>
</dbReference>
<keyword evidence="9" id="KW-1185">Reference proteome</keyword>
<dbReference type="EMBL" id="JAFFGZ010000008">
    <property type="protein sequence ID" value="KAK4640700.1"/>
    <property type="molecule type" value="Genomic_DNA"/>
</dbReference>
<keyword evidence="2" id="KW-0547">Nucleotide-binding</keyword>
<feature type="domain" description="Protein kinase" evidence="7">
    <location>
        <begin position="24"/>
        <end position="393"/>
    </location>
</feature>
<keyword evidence="8" id="KW-0418">Kinase</keyword>
<dbReference type="InterPro" id="IPR050108">
    <property type="entry name" value="CDK"/>
</dbReference>
<dbReference type="SUPFAM" id="SSF56112">
    <property type="entry name" value="Protein kinase-like (PK-like)"/>
    <property type="match status" value="1"/>
</dbReference>
<comment type="catalytic activity">
    <reaction evidence="5">
        <text>L-seryl-[protein] + ATP = O-phospho-L-seryl-[protein] + ADP + H(+)</text>
        <dbReference type="Rhea" id="RHEA:17989"/>
        <dbReference type="Rhea" id="RHEA-COMP:9863"/>
        <dbReference type="Rhea" id="RHEA-COMP:11604"/>
        <dbReference type="ChEBI" id="CHEBI:15378"/>
        <dbReference type="ChEBI" id="CHEBI:29999"/>
        <dbReference type="ChEBI" id="CHEBI:30616"/>
        <dbReference type="ChEBI" id="CHEBI:83421"/>
        <dbReference type="ChEBI" id="CHEBI:456216"/>
        <dbReference type="EC" id="2.7.11.22"/>
    </reaction>
</comment>
<keyword evidence="8" id="KW-0808">Transferase</keyword>
<dbReference type="RefSeq" id="XP_062729676.1">
    <property type="nucleotide sequence ID" value="XM_062880502.1"/>
</dbReference>
<comment type="caution">
    <text evidence="8">The sequence shown here is derived from an EMBL/GenBank/DDBJ whole genome shotgun (WGS) entry which is preliminary data.</text>
</comment>
<keyword evidence="3" id="KW-0067">ATP-binding</keyword>
<dbReference type="PANTHER" id="PTHR24056">
    <property type="entry name" value="CELL DIVISION PROTEIN KINASE"/>
    <property type="match status" value="1"/>
</dbReference>
<dbReference type="EC" id="2.7.11.22" evidence="1"/>
<feature type="region of interest" description="Disordered" evidence="6">
    <location>
        <begin position="41"/>
        <end position="76"/>
    </location>
</feature>
<dbReference type="GeneID" id="87899984"/>
<dbReference type="Pfam" id="PF00069">
    <property type="entry name" value="Pkinase"/>
    <property type="match status" value="1"/>
</dbReference>
<dbReference type="Proteomes" id="UP001322138">
    <property type="component" value="Unassembled WGS sequence"/>
</dbReference>
<feature type="compositionally biased region" description="Basic and acidic residues" evidence="6">
    <location>
        <begin position="41"/>
        <end position="51"/>
    </location>
</feature>
<dbReference type="PANTHER" id="PTHR24056:SF576">
    <property type="entry name" value="SERINE_THREONINE-PROTEIN KINASE CSK1"/>
    <property type="match status" value="1"/>
</dbReference>
<comment type="catalytic activity">
    <reaction evidence="4">
        <text>L-threonyl-[protein] + ATP = O-phospho-L-threonyl-[protein] + ADP + H(+)</text>
        <dbReference type="Rhea" id="RHEA:46608"/>
        <dbReference type="Rhea" id="RHEA-COMP:11060"/>
        <dbReference type="Rhea" id="RHEA-COMP:11605"/>
        <dbReference type="ChEBI" id="CHEBI:15378"/>
        <dbReference type="ChEBI" id="CHEBI:30013"/>
        <dbReference type="ChEBI" id="CHEBI:30616"/>
        <dbReference type="ChEBI" id="CHEBI:61977"/>
        <dbReference type="ChEBI" id="CHEBI:456216"/>
        <dbReference type="EC" id="2.7.11.22"/>
    </reaction>
</comment>
<name>A0ABR0FCF0_9PEZI</name>
<evidence type="ECO:0000256" key="3">
    <source>
        <dbReference type="ARBA" id="ARBA00022840"/>
    </source>
</evidence>
<accession>A0ABR0FCF0</accession>
<dbReference type="PROSITE" id="PS50011">
    <property type="entry name" value="PROTEIN_KINASE_DOM"/>
    <property type="match status" value="1"/>
</dbReference>
<evidence type="ECO:0000256" key="4">
    <source>
        <dbReference type="ARBA" id="ARBA00047811"/>
    </source>
</evidence>
<evidence type="ECO:0000256" key="6">
    <source>
        <dbReference type="SAM" id="MobiDB-lite"/>
    </source>
</evidence>
<sequence length="394" mass="43623">MSDSADWRAVLTASERYDNIQRLTKVLAASGGGAFSFEDEAYKTSTSREEYDSACNPPPSSPPYSPPEGVTTPASPGIKIGSYANCHCIDDGATSQVYRSDTYALKVIVETNIAPHNPRLEARLLSSLSHENIISLIETFYDQSTRFVLVFPYMPLTLNRVLEQHTESNTTLSSRQTNHIFVALFSALDYLHTQGIIHRDIKPSSLLLSSPFSASSPVPSITLIDFGTAWSPKHSPPTEPADNKILDIGTSQYRAPEVLFGNKSYTTAVDIWAAGVMLAECIMKPCPRPLFESRGVHEDGNQLGLILSIFKTIGSPTEETWPEAGRGGKEGLRTVPWESWRAFERRGWEEVLPEVVGGRWRELVGRCVRYQSGWRVRAGEAVEILREGGSERLD</sequence>
<evidence type="ECO:0000256" key="5">
    <source>
        <dbReference type="ARBA" id="ARBA00048367"/>
    </source>
</evidence>
<gene>
    <name evidence="8" type="primary">CSK1</name>
    <name evidence="8" type="ORF">QC761_600390</name>
</gene>
<evidence type="ECO:0000313" key="9">
    <source>
        <dbReference type="Proteomes" id="UP001322138"/>
    </source>
</evidence>
<feature type="compositionally biased region" description="Pro residues" evidence="6">
    <location>
        <begin position="56"/>
        <end position="66"/>
    </location>
</feature>
<dbReference type="Gene3D" id="1.10.510.10">
    <property type="entry name" value="Transferase(Phosphotransferase) domain 1"/>
    <property type="match status" value="1"/>
</dbReference>
<evidence type="ECO:0000313" key="8">
    <source>
        <dbReference type="EMBL" id="KAK4640700.1"/>
    </source>
</evidence>
<evidence type="ECO:0000259" key="7">
    <source>
        <dbReference type="PROSITE" id="PS50011"/>
    </source>
</evidence>
<organism evidence="8 9">
    <name type="scientific">Podospora bellae-mahoneyi</name>
    <dbReference type="NCBI Taxonomy" id="2093777"/>
    <lineage>
        <taxon>Eukaryota</taxon>
        <taxon>Fungi</taxon>
        <taxon>Dikarya</taxon>
        <taxon>Ascomycota</taxon>
        <taxon>Pezizomycotina</taxon>
        <taxon>Sordariomycetes</taxon>
        <taxon>Sordariomycetidae</taxon>
        <taxon>Sordariales</taxon>
        <taxon>Podosporaceae</taxon>
        <taxon>Podospora</taxon>
    </lineage>
</organism>
<proteinExistence type="predicted"/>
<dbReference type="GO" id="GO:0004693">
    <property type="term" value="F:cyclin-dependent protein serine/threonine kinase activity"/>
    <property type="evidence" value="ECO:0007669"/>
    <property type="project" value="UniProtKB-EC"/>
</dbReference>
<evidence type="ECO:0000256" key="2">
    <source>
        <dbReference type="ARBA" id="ARBA00022741"/>
    </source>
</evidence>